<dbReference type="InterPro" id="IPR002347">
    <property type="entry name" value="SDR_fam"/>
</dbReference>
<dbReference type="Pfam" id="PF13561">
    <property type="entry name" value="adh_short_C2"/>
    <property type="match status" value="1"/>
</dbReference>
<dbReference type="AlphaFoldDB" id="A0A135HR70"/>
<dbReference type="SMART" id="SM01007">
    <property type="entry name" value="Aldolase_II"/>
    <property type="match status" value="1"/>
</dbReference>
<comment type="caution">
    <text evidence="4">The sequence shown here is derived from an EMBL/GenBank/DDBJ whole genome shotgun (WGS) entry which is preliminary data.</text>
</comment>
<dbReference type="InterPro" id="IPR036291">
    <property type="entry name" value="NAD(P)-bd_dom_sf"/>
</dbReference>
<evidence type="ECO:0000313" key="4">
    <source>
        <dbReference type="EMBL" id="KXF75697.1"/>
    </source>
</evidence>
<accession>A0A135HR70</accession>
<dbReference type="PANTHER" id="PTHR43669:SF3">
    <property type="entry name" value="ALCOHOL DEHYDROGENASE, PUTATIVE (AFU_ORTHOLOGUE AFUA_3G03445)-RELATED"/>
    <property type="match status" value="1"/>
</dbReference>
<keyword evidence="2" id="KW-0560">Oxidoreductase</keyword>
<dbReference type="OrthoDB" id="9774430at2"/>
<gene>
    <name evidence="4" type="ORF">ATN84_17095</name>
</gene>
<evidence type="ECO:0000259" key="3">
    <source>
        <dbReference type="SMART" id="SM01007"/>
    </source>
</evidence>
<dbReference type="Gene3D" id="3.40.50.720">
    <property type="entry name" value="NAD(P)-binding Rossmann-like Domain"/>
    <property type="match status" value="1"/>
</dbReference>
<feature type="domain" description="Class II aldolase/adducin N-terminal" evidence="3">
    <location>
        <begin position="28"/>
        <end position="226"/>
    </location>
</feature>
<dbReference type="GO" id="GO:0016491">
    <property type="term" value="F:oxidoreductase activity"/>
    <property type="evidence" value="ECO:0007669"/>
    <property type="project" value="UniProtKB-KW"/>
</dbReference>
<evidence type="ECO:0000256" key="1">
    <source>
        <dbReference type="ARBA" id="ARBA00006484"/>
    </source>
</evidence>
<reference evidence="4 5" key="1">
    <citation type="submission" date="2015-11" db="EMBL/GenBank/DDBJ databases">
        <title>Draft genome sequence of Paramesorhizobium deserti A-3-E, a strain highly resistant to diverse beta-lactam antibiotics.</title>
        <authorList>
            <person name="Lv R."/>
            <person name="Yang X."/>
            <person name="Fang N."/>
            <person name="Guo J."/>
            <person name="Luo X."/>
            <person name="Peng F."/>
            <person name="Yang R."/>
            <person name="Cui Y."/>
            <person name="Fang C."/>
            <person name="Song Y."/>
        </authorList>
    </citation>
    <scope>NUCLEOTIDE SEQUENCE [LARGE SCALE GENOMIC DNA]</scope>
    <source>
        <strain evidence="4 5">A-3-E</strain>
    </source>
</reference>
<dbReference type="InterPro" id="IPR001303">
    <property type="entry name" value="Aldolase_II/adducin_N"/>
</dbReference>
<dbReference type="RefSeq" id="WP_068883856.1">
    <property type="nucleotide sequence ID" value="NZ_LNTU01000037.1"/>
</dbReference>
<comment type="similarity">
    <text evidence="1">Belongs to the short-chain dehydrogenases/reductases (SDR) family.</text>
</comment>
<protein>
    <submittedName>
        <fullName evidence="4">Short-chain dehydrogenase</fullName>
    </submittedName>
</protein>
<dbReference type="EMBL" id="LNTU01000037">
    <property type="protein sequence ID" value="KXF75697.1"/>
    <property type="molecule type" value="Genomic_DNA"/>
</dbReference>
<dbReference type="InterPro" id="IPR036409">
    <property type="entry name" value="Aldolase_II/adducin_N_sf"/>
</dbReference>
<dbReference type="SUPFAM" id="SSF51735">
    <property type="entry name" value="NAD(P)-binding Rossmann-fold domains"/>
    <property type="match status" value="1"/>
</dbReference>
<dbReference type="PRINTS" id="PR00081">
    <property type="entry name" value="GDHRDH"/>
</dbReference>
<dbReference type="STRING" id="1494590.ATN84_17095"/>
<dbReference type="SUPFAM" id="SSF53639">
    <property type="entry name" value="AraD/HMP-PK domain-like"/>
    <property type="match status" value="1"/>
</dbReference>
<dbReference type="InterPro" id="IPR020904">
    <property type="entry name" value="Sc_DH/Rdtase_CS"/>
</dbReference>
<evidence type="ECO:0000256" key="2">
    <source>
        <dbReference type="ARBA" id="ARBA00023002"/>
    </source>
</evidence>
<dbReference type="PANTHER" id="PTHR43669">
    <property type="entry name" value="5-KETO-D-GLUCONATE 5-REDUCTASE"/>
    <property type="match status" value="1"/>
</dbReference>
<organism evidence="4 5">
    <name type="scientific">Paramesorhizobium deserti</name>
    <dbReference type="NCBI Taxonomy" id="1494590"/>
    <lineage>
        <taxon>Bacteria</taxon>
        <taxon>Pseudomonadati</taxon>
        <taxon>Pseudomonadota</taxon>
        <taxon>Alphaproteobacteria</taxon>
        <taxon>Hyphomicrobiales</taxon>
        <taxon>Phyllobacteriaceae</taxon>
        <taxon>Paramesorhizobium</taxon>
    </lineage>
</organism>
<dbReference type="PROSITE" id="PS00061">
    <property type="entry name" value="ADH_SHORT"/>
    <property type="match status" value="1"/>
</dbReference>
<sequence>MKSNWSDADYAAVVGAYEKAGINRDIAIRTYTTRLLGSEPKLVLHGGGNTSVKTTLTDHDGTPVEVLCVKGSGWDMGKIEPGGLPALHLEPLKAMVNYETLSDDDMVMLQRRLLLDPSSPNPSVEAILHAILPFKHVDHTHANAIVALTNQPNGEVIIRELFPEMIIVPYVMPGFDLSKACLKAFSERPDAPGMVLLKHGIFTWSEDPRTAYENMIEAIDRAEKRIARGDPYPFGRASTQSRRDGLATVAEIAPILRGAIALPGKDEGRPRRFIMEHRANDDILDFCGAPNVADLVRRGNATPEHVIHIKRFGIALPAPRADDLERWGRTVKDAVTTYVADYKAYFERNNARVGSGKTMLDPMPRVFYVEGIGLFAAGPTQKSARIGADVAEATIEVIRGAEGIDRFEALSEEDLFDIEYWSLEQAKLAKQTEKPLNRQVAVITGGAGGLGLAIARQLRSQGAEIALIDIDAERVSAEAKRLGGKAVTCDLTDPLAADKAIAEITATYGGVDILVSNAGAAFQGALAAVDDALFKSAFDLNFWSHHYIARAVVKVMKRQGTGGSIVFNVSKQAVNPGPDFGPYGTSKAALMALMRQYALEHAADGITVNAVNPDRIRTGLMTDEMVEERARARGVAPKIYMRGNLLRREVLADDVAEAFLHLVTARTSTGAVITVDGGNVAAMMR</sequence>
<name>A0A135HR70_9HYPH</name>
<dbReference type="FunFam" id="3.40.50.720:FF:000084">
    <property type="entry name" value="Short-chain dehydrogenase reductase"/>
    <property type="match status" value="1"/>
</dbReference>
<evidence type="ECO:0000313" key="5">
    <source>
        <dbReference type="Proteomes" id="UP000070107"/>
    </source>
</evidence>
<proteinExistence type="inferred from homology"/>
<dbReference type="Proteomes" id="UP000070107">
    <property type="component" value="Unassembled WGS sequence"/>
</dbReference>
<dbReference type="NCBIfam" id="NF006192">
    <property type="entry name" value="PRK08324.1-6"/>
    <property type="match status" value="1"/>
</dbReference>
<dbReference type="Gene3D" id="3.40.225.10">
    <property type="entry name" value="Class II aldolase/adducin N-terminal domain"/>
    <property type="match status" value="1"/>
</dbReference>
<dbReference type="NCBIfam" id="NF006195">
    <property type="entry name" value="PRK08324.2-3"/>
    <property type="match status" value="1"/>
</dbReference>
<keyword evidence="5" id="KW-1185">Reference proteome</keyword>
<dbReference type="Pfam" id="PF00596">
    <property type="entry name" value="Aldolase_II"/>
    <property type="match status" value="1"/>
</dbReference>